<accession>A0A345JLK5</accession>
<evidence type="ECO:0000256" key="1">
    <source>
        <dbReference type="SAM" id="Phobius"/>
    </source>
</evidence>
<evidence type="ECO:0000313" key="3">
    <source>
        <dbReference type="EMBL" id="EBU5293941.1"/>
    </source>
</evidence>
<dbReference type="AlphaFoldDB" id="A0A345JLK5"/>
<evidence type="ECO:0000313" key="4">
    <source>
        <dbReference type="Proteomes" id="UP000253929"/>
    </source>
</evidence>
<dbReference type="EMBL" id="CP018219">
    <property type="protein sequence ID" value="AXH25683.1"/>
    <property type="molecule type" value="Genomic_DNA"/>
</dbReference>
<protein>
    <submittedName>
        <fullName evidence="2">Uncharacterized protein</fullName>
    </submittedName>
</protein>
<keyword evidence="1" id="KW-0472">Membrane</keyword>
<keyword evidence="1" id="KW-0812">Transmembrane</keyword>
<dbReference type="EMBL" id="AAHCIC010000061">
    <property type="protein sequence ID" value="EBU5293941.1"/>
    <property type="molecule type" value="Genomic_DNA"/>
</dbReference>
<dbReference type="Proteomes" id="UP000253929">
    <property type="component" value="Chromosome"/>
</dbReference>
<feature type="transmembrane region" description="Helical" evidence="1">
    <location>
        <begin position="6"/>
        <end position="27"/>
    </location>
</feature>
<name>A0A345JLK5_SALET</name>
<reference evidence="2 4" key="1">
    <citation type="submission" date="2016-11" db="EMBL/GenBank/DDBJ databases">
        <title>genome sequence of LSP 389/97, an isolate of the Spanish clone of Salmonella enterica 4,5,12,i:-.</title>
        <authorList>
            <person name="Rodicio M.R."/>
        </authorList>
    </citation>
    <scope>NUCLEOTIDE SEQUENCE [LARGE SCALE GENOMIC DNA]</scope>
    <source>
        <strain evidence="2 4">LSP 389/97</strain>
    </source>
</reference>
<keyword evidence="1" id="KW-1133">Transmembrane helix</keyword>
<evidence type="ECO:0000313" key="2">
    <source>
        <dbReference type="EMBL" id="AXH25683.1"/>
    </source>
</evidence>
<organism evidence="2 4">
    <name type="scientific">Salmonella enterica I</name>
    <dbReference type="NCBI Taxonomy" id="59201"/>
    <lineage>
        <taxon>Bacteria</taxon>
        <taxon>Pseudomonadati</taxon>
        <taxon>Pseudomonadota</taxon>
        <taxon>Gammaproteobacteria</taxon>
        <taxon>Enterobacterales</taxon>
        <taxon>Enterobacteriaceae</taxon>
        <taxon>Salmonella</taxon>
    </lineage>
</organism>
<proteinExistence type="predicted"/>
<sequence length="75" mass="8591">MQEATTQILWYRLLLTVIASPPIAWMVQSVLKRRRLHGLDLSTKHVADDSREACNIKDRPKAALKRQNPPILAVF</sequence>
<gene>
    <name evidence="2" type="ORF">A5895_22780</name>
    <name evidence="3" type="ORF">AXR82_23640</name>
</gene>
<reference evidence="3" key="2">
    <citation type="submission" date="2018-07" db="EMBL/GenBank/DDBJ databases">
        <authorList>
            <consortium name="GenomeTrakr network: Whole genome sequencing for foodborne pathogen traceback"/>
        </authorList>
    </citation>
    <scope>NUCLEOTIDE SEQUENCE</scope>
    <source>
        <strain evidence="3">CFSAN031911</strain>
    </source>
</reference>